<comment type="subcellular location">
    <subcellularLocation>
        <location evidence="1 7">Periplasm</location>
    </subcellularLocation>
</comment>
<dbReference type="PANTHER" id="PTHR30251">
    <property type="entry name" value="PILUS ASSEMBLY CHAPERONE"/>
    <property type="match status" value="1"/>
</dbReference>
<feature type="domain" description="Pili assembly chaperone N-terminal" evidence="9">
    <location>
        <begin position="25"/>
        <end position="143"/>
    </location>
</feature>
<comment type="similarity">
    <text evidence="2 7">Belongs to the periplasmic pilus chaperone family.</text>
</comment>
<dbReference type="InterPro" id="IPR036316">
    <property type="entry name" value="Pili_assmbl_chap_C_dom_sf"/>
</dbReference>
<evidence type="ECO:0000313" key="12">
    <source>
        <dbReference type="Proteomes" id="UP000028640"/>
    </source>
</evidence>
<dbReference type="RefSeq" id="WP_051899387.1">
    <property type="nucleotide sequence ID" value="NZ_JMPJ01000024.1"/>
</dbReference>
<dbReference type="GO" id="GO:0071555">
    <property type="term" value="P:cell wall organization"/>
    <property type="evidence" value="ECO:0007669"/>
    <property type="project" value="InterPro"/>
</dbReference>
<evidence type="ECO:0000256" key="6">
    <source>
        <dbReference type="ARBA" id="ARBA00023186"/>
    </source>
</evidence>
<dbReference type="Pfam" id="PF02753">
    <property type="entry name" value="PapD_C"/>
    <property type="match status" value="1"/>
</dbReference>
<protein>
    <submittedName>
        <fullName evidence="11">FimC family chaperone protein</fullName>
    </submittedName>
</protein>
<dbReference type="PRINTS" id="PR00969">
    <property type="entry name" value="CHAPERONPILI"/>
</dbReference>
<keyword evidence="6 7" id="KW-0143">Chaperone</keyword>
<dbReference type="SUPFAM" id="SSF49584">
    <property type="entry name" value="Periplasmic chaperone C-domain"/>
    <property type="match status" value="1"/>
</dbReference>
<evidence type="ECO:0000256" key="8">
    <source>
        <dbReference type="SAM" id="SignalP"/>
    </source>
</evidence>
<dbReference type="FunFam" id="2.60.40.10:FF:000458">
    <property type="entry name" value="Molecular chaperone FimC"/>
    <property type="match status" value="1"/>
</dbReference>
<dbReference type="InterPro" id="IPR013783">
    <property type="entry name" value="Ig-like_fold"/>
</dbReference>
<reference evidence="11 12" key="1">
    <citation type="submission" date="2014-05" db="EMBL/GenBank/DDBJ databases">
        <title>ATOL: Assembling a taxonomically balanced genome-scale reconstruction of the evolutionary history of the Enterobacteriaceae.</title>
        <authorList>
            <person name="Plunkett G.III."/>
            <person name="Neeno-Eckwall E.C."/>
            <person name="Glasner J.D."/>
            <person name="Perna N.T."/>
        </authorList>
    </citation>
    <scope>NUCLEOTIDE SEQUENCE [LARGE SCALE GENOMIC DNA]</scope>
    <source>
        <strain evidence="11 12">ATCC 33852</strain>
    </source>
</reference>
<organism evidence="11 12">
    <name type="scientific">Ewingella americana (strain ATCC 33852 / DSM 4580 / CCUG 14506 / JCM 5911 / LMG 7869 / NCTC 12157 / CDC 1468-78)</name>
    <dbReference type="NCBI Taxonomy" id="910964"/>
    <lineage>
        <taxon>Bacteria</taxon>
        <taxon>Pseudomonadati</taxon>
        <taxon>Pseudomonadota</taxon>
        <taxon>Gammaproteobacteria</taxon>
        <taxon>Enterobacterales</taxon>
        <taxon>Yersiniaceae</taxon>
        <taxon>Ewingella</taxon>
    </lineage>
</organism>
<dbReference type="EMBL" id="JMPJ01000024">
    <property type="protein sequence ID" value="KFC84837.1"/>
    <property type="molecule type" value="Genomic_DNA"/>
</dbReference>
<feature type="domain" description="Pili assembly chaperone C-terminal" evidence="10">
    <location>
        <begin position="165"/>
        <end position="221"/>
    </location>
</feature>
<dbReference type="PANTHER" id="PTHR30251:SF11">
    <property type="entry name" value="CHAPERONE PROTEIN FIMC-RELATED"/>
    <property type="match status" value="1"/>
</dbReference>
<comment type="caution">
    <text evidence="11">The sequence shown here is derived from an EMBL/GenBank/DDBJ whole genome shotgun (WGS) entry which is preliminary data.</text>
</comment>
<dbReference type="AlphaFoldDB" id="A0A085GM92"/>
<dbReference type="GO" id="GO:0030288">
    <property type="term" value="C:outer membrane-bounded periplasmic space"/>
    <property type="evidence" value="ECO:0007669"/>
    <property type="project" value="InterPro"/>
</dbReference>
<dbReference type="SUPFAM" id="SSF49354">
    <property type="entry name" value="PapD-like"/>
    <property type="match status" value="1"/>
</dbReference>
<evidence type="ECO:0000256" key="2">
    <source>
        <dbReference type="ARBA" id="ARBA00007399"/>
    </source>
</evidence>
<dbReference type="Proteomes" id="UP000028640">
    <property type="component" value="Unassembled WGS sequence"/>
</dbReference>
<dbReference type="InterPro" id="IPR016147">
    <property type="entry name" value="Pili_assmbl_chaperone_N"/>
</dbReference>
<evidence type="ECO:0000259" key="9">
    <source>
        <dbReference type="Pfam" id="PF00345"/>
    </source>
</evidence>
<evidence type="ECO:0000256" key="4">
    <source>
        <dbReference type="ARBA" id="ARBA00022729"/>
    </source>
</evidence>
<evidence type="ECO:0000256" key="7">
    <source>
        <dbReference type="RuleBase" id="RU003918"/>
    </source>
</evidence>
<dbReference type="Pfam" id="PF00345">
    <property type="entry name" value="PapD_N"/>
    <property type="match status" value="1"/>
</dbReference>
<evidence type="ECO:0000256" key="1">
    <source>
        <dbReference type="ARBA" id="ARBA00004418"/>
    </source>
</evidence>
<proteinExistence type="inferred from homology"/>
<evidence type="ECO:0000259" key="10">
    <source>
        <dbReference type="Pfam" id="PF02753"/>
    </source>
</evidence>
<dbReference type="STRING" id="910964.GEAM_0599"/>
<name>A0A085GM92_EWIA3</name>
<dbReference type="PROSITE" id="PS00635">
    <property type="entry name" value="PILI_CHAPERONE"/>
    <property type="match status" value="1"/>
</dbReference>
<dbReference type="InterPro" id="IPR018046">
    <property type="entry name" value="Pili_assmbl_chaperone_CS"/>
</dbReference>
<feature type="signal peptide" evidence="8">
    <location>
        <begin position="1"/>
        <end position="24"/>
    </location>
</feature>
<sequence>MSRLLTGFCLLGLFGFAALQPAQAGVVVGGTRIIYDGAKKEASIPVKNPDKTAPFLIQSWIEGYPNDSAEKAPFIITPPLFRLDAGKENIVRIVRTGGNLPEDRESVFWVNIKSIPASEASDQNRLLISVKTKIKLFYRPAALKDGAADAYKQLTFKTQGSALSVNNPTPYFVSFDSIKVGGTALQSPGMIAPKSTMTLPLNNARGNTVSWKVINDFGGVSQAETRNL</sequence>
<keyword evidence="5" id="KW-0574">Periplasm</keyword>
<dbReference type="Gene3D" id="2.60.40.10">
    <property type="entry name" value="Immunoglobulins"/>
    <property type="match status" value="2"/>
</dbReference>
<evidence type="ECO:0000313" key="11">
    <source>
        <dbReference type="EMBL" id="KFC84837.1"/>
    </source>
</evidence>
<keyword evidence="12" id="KW-1185">Reference proteome</keyword>
<gene>
    <name evidence="11" type="primary">lpfB</name>
    <name evidence="11" type="ORF">GEAM_0599</name>
</gene>
<keyword evidence="4 8" id="KW-0732">Signal</keyword>
<keyword evidence="3" id="KW-1029">Fimbrium biogenesis</keyword>
<accession>A0A085GM92</accession>
<dbReference type="OrthoDB" id="9131059at2"/>
<feature type="chain" id="PRO_5001791553" evidence="8">
    <location>
        <begin position="25"/>
        <end position="228"/>
    </location>
</feature>
<dbReference type="InterPro" id="IPR008962">
    <property type="entry name" value="PapD-like_sf"/>
</dbReference>
<dbReference type="GeneID" id="78378943"/>
<evidence type="ECO:0000256" key="3">
    <source>
        <dbReference type="ARBA" id="ARBA00022558"/>
    </source>
</evidence>
<dbReference type="InterPro" id="IPR001829">
    <property type="entry name" value="Pili_assmbl_chaperone_bac"/>
</dbReference>
<dbReference type="InterPro" id="IPR050643">
    <property type="entry name" value="Periplasmic_pilus_chap"/>
</dbReference>
<evidence type="ECO:0000256" key="5">
    <source>
        <dbReference type="ARBA" id="ARBA00022764"/>
    </source>
</evidence>
<dbReference type="InterPro" id="IPR016148">
    <property type="entry name" value="Pili_assmbl_chaperone_C"/>
</dbReference>
<dbReference type="eggNOG" id="COG3121">
    <property type="taxonomic scope" value="Bacteria"/>
</dbReference>